<dbReference type="InterPro" id="IPR003439">
    <property type="entry name" value="ABC_transporter-like_ATP-bd"/>
</dbReference>
<sequence length="1488" mass="166490">KRDDIEGNCFAEAHQHARNSLTRDQKVEEETCLVEKSPQVISPKRKSPKKTKMVSDPNTAIAFENAYKHYGRGSRKVPVLSGLNMTIPKGAIYGLLGPSGCGKTTLLSCIVGKQRLKSGSVTVFGGKPGSAESGVPGTRAGYMPQELALYGEFTIAETMQYFGRVYDLTAEKIRERTEFLLNFLDLPKERRLIMNLSGGQQRRASLAAALLHEPELLILDEPTVGVDPLLRQCIWTHLLEISKASHLQTTIVITTHYIEEARQANVVGMMRFGKLLAEGSPAKLLELYHMPNLEDVFLHLCLGDEEERENENANKLEHADSPKSVASPVKVDNDFHVPEVQVETVGTESRPVRGQPSNWCTFLTPHRMRALLAKNFIRMWRNIGFLIFQFIIPTVQVALFCLAIGRDPRDLTLAVVNDEVPSMRCPKFTTGCILGEKDDFLGSYDFNEQHKANLSCRYLSYIDEAIIRPKFFDSLEEAELAAKRGLHWGVMHFKKNYTMALFDRLFGLANPDKLTNETLDISEIHVSLDMTNQQVGYTIQLRLSEAYEKFSQGLLDACDFPKELASLPIVFEEPIYGSNEPTFTEFMAPGVILSITYFMAVGLTALSFIIERKEGLLDRSWVAGVTATEVMLAHVVAQFVVMVVQVGLVLVFMIYVFKVPAEGPLIWIILLTIFQGICGMSFGLVISAVCDNEQDAIQLALGSFYPNLLLSGIIWPLEGMPEELRYLSYVLPQTYACEAMRGILSRGWGIEWMQVYRGYLVTYQTMESKSAIAIQNAHKHYGRGDKKLLVLKDLCMKVPKGAIYGLLGPSGCGKTTLLSCVIGQSKLSHGTVQILDSQPDSSIARIPGPRVGYMPQETALCQELSIMETLQYFGRLNLMNEASIRIRCLFLISLLDLPNPKKVVANLSGGQKRRVSLAAALIHEPELLILDEPTVGVDPLLRECIWKHLLELSNECQTTIVITTHFIEETRQAHIVGMMRLGKILVEGKPNEILEQYSKASLDEVFLQVCMGQDDLDSTERSNRSRATIENGLNRQEQVYLKENGQGPNGQSTAFQSKRPRKTRDCQSGMKFKRVKALTIKNFIKMWRNIGSVIFQLLIPAFQVALFCVAIGNTPRNLDFAIVNQEMPDSTCDFYSTACVLGERAEFIGGYNFQAQNRANLSCRFLSHIDQSVIRFKTFESLDAGVESTQTGGTWGLIHFKEHFSERFFDRFLALIESQDLNASQVAESDIHIKLDMTNQQVGITLQMELVEAFKRFSEDVVASCNISTRLASIPLSFSDPIYGEYKQTLTDFAVPGIILLVTYFMALGLTTLAFIVERNEGLLHRNMVAGVTPTELMLAHVLAQISVMTVQITLMLVYVIFVYQLPTAGSLACIAGLTLLQGLCGMANGLMVSAISNTEEMGIYLCLGTFFPNMTLSGIFWPLEGMPTWLHQIAITLPQTYACEALRHVFFKGWGMEWVQVYRAFALSIAWTLAFLILTVFIFKVRR</sequence>
<dbReference type="InterPro" id="IPR047817">
    <property type="entry name" value="ABC2_TM_bact-type"/>
</dbReference>
<keyword evidence="6 8" id="KW-0472">Membrane</keyword>
<dbReference type="Gene3D" id="3.40.50.300">
    <property type="entry name" value="P-loop containing nucleotide triphosphate hydrolases"/>
    <property type="match status" value="2"/>
</dbReference>
<feature type="domain" description="ABC transporter" evidence="9">
    <location>
        <begin position="772"/>
        <end position="1006"/>
    </location>
</feature>
<dbReference type="Pfam" id="PF12698">
    <property type="entry name" value="ABC2_membrane_3"/>
    <property type="match status" value="2"/>
</dbReference>
<evidence type="ECO:0000256" key="4">
    <source>
        <dbReference type="ARBA" id="ARBA00022840"/>
    </source>
</evidence>
<comment type="caution">
    <text evidence="11">The sequence shown here is derived from an EMBL/GenBank/DDBJ whole genome shotgun (WGS) entry which is preliminary data.</text>
</comment>
<feature type="transmembrane region" description="Helical" evidence="8">
    <location>
        <begin position="586"/>
        <end position="610"/>
    </location>
</feature>
<feature type="transmembrane region" description="Helical" evidence="8">
    <location>
        <begin position="1293"/>
        <end position="1317"/>
    </location>
</feature>
<feature type="region of interest" description="Disordered" evidence="7">
    <location>
        <begin position="1042"/>
        <end position="1064"/>
    </location>
</feature>
<feature type="transmembrane region" description="Helical" evidence="8">
    <location>
        <begin position="664"/>
        <end position="690"/>
    </location>
</feature>
<protein>
    <recommendedName>
        <fullName evidence="13">ABC transporter domain-containing protein</fullName>
    </recommendedName>
</protein>
<dbReference type="PROSITE" id="PS51012">
    <property type="entry name" value="ABC_TM2"/>
    <property type="match status" value="2"/>
</dbReference>
<dbReference type="InterPro" id="IPR003593">
    <property type="entry name" value="AAA+_ATPase"/>
</dbReference>
<reference evidence="11 12" key="1">
    <citation type="journal article" date="2018" name="Nat. Ecol. Evol.">
        <title>Genomic signatures of mitonuclear coevolution across populations of Tigriopus californicus.</title>
        <authorList>
            <person name="Barreto F.S."/>
            <person name="Watson E.T."/>
            <person name="Lima T.G."/>
            <person name="Willett C.S."/>
            <person name="Edmands S."/>
            <person name="Li W."/>
            <person name="Burton R.S."/>
        </authorList>
    </citation>
    <scope>NUCLEOTIDE SEQUENCE [LARGE SCALE GENOMIC DNA]</scope>
    <source>
        <strain evidence="11 12">San Diego</strain>
    </source>
</reference>
<evidence type="ECO:0000256" key="7">
    <source>
        <dbReference type="SAM" id="MobiDB-lite"/>
    </source>
</evidence>
<dbReference type="CDD" id="cd03230">
    <property type="entry name" value="ABC_DR_subfamily_A"/>
    <property type="match status" value="2"/>
</dbReference>
<dbReference type="PROSITE" id="PS00211">
    <property type="entry name" value="ABC_TRANSPORTER_1"/>
    <property type="match status" value="2"/>
</dbReference>
<dbReference type="InterPro" id="IPR027417">
    <property type="entry name" value="P-loop_NTPase"/>
</dbReference>
<organism evidence="11 12">
    <name type="scientific">Tigriopus californicus</name>
    <name type="common">Marine copepod</name>
    <dbReference type="NCBI Taxonomy" id="6832"/>
    <lineage>
        <taxon>Eukaryota</taxon>
        <taxon>Metazoa</taxon>
        <taxon>Ecdysozoa</taxon>
        <taxon>Arthropoda</taxon>
        <taxon>Crustacea</taxon>
        <taxon>Multicrustacea</taxon>
        <taxon>Hexanauplia</taxon>
        <taxon>Copepoda</taxon>
        <taxon>Harpacticoida</taxon>
        <taxon>Harpacticidae</taxon>
        <taxon>Tigriopus</taxon>
    </lineage>
</organism>
<evidence type="ECO:0000259" key="9">
    <source>
        <dbReference type="PROSITE" id="PS50893"/>
    </source>
</evidence>
<dbReference type="SMART" id="SM00382">
    <property type="entry name" value="AAA"/>
    <property type="match status" value="2"/>
</dbReference>
<comment type="subcellular location">
    <subcellularLocation>
        <location evidence="1">Membrane</location>
        <topology evidence="1">Multi-pass membrane protein</topology>
    </subcellularLocation>
</comment>
<feature type="non-terminal residue" evidence="11">
    <location>
        <position position="1"/>
    </location>
</feature>
<dbReference type="InterPro" id="IPR013525">
    <property type="entry name" value="ABC2_TM"/>
</dbReference>
<evidence type="ECO:0000256" key="6">
    <source>
        <dbReference type="ARBA" id="ARBA00023136"/>
    </source>
</evidence>
<evidence type="ECO:0000256" key="5">
    <source>
        <dbReference type="ARBA" id="ARBA00022989"/>
    </source>
</evidence>
<dbReference type="PROSITE" id="PS50893">
    <property type="entry name" value="ABC_TRANSPORTER_2"/>
    <property type="match status" value="2"/>
</dbReference>
<name>A0A553NY33_TIGCA</name>
<dbReference type="EMBL" id="VCGU01000009">
    <property type="protein sequence ID" value="TRY70334.1"/>
    <property type="molecule type" value="Genomic_DNA"/>
</dbReference>
<feature type="transmembrane region" description="Helical" evidence="8">
    <location>
        <begin position="383"/>
        <end position="404"/>
    </location>
</feature>
<feature type="transmembrane region" description="Helical" evidence="8">
    <location>
        <begin position="630"/>
        <end position="657"/>
    </location>
</feature>
<accession>A0A553NY33</accession>
<dbReference type="STRING" id="6832.A0A553NY33"/>
<keyword evidence="2 8" id="KW-0812">Transmembrane</keyword>
<feature type="transmembrane region" description="Helical" evidence="8">
    <location>
        <begin position="1462"/>
        <end position="1484"/>
    </location>
</feature>
<dbReference type="GO" id="GO:0005524">
    <property type="term" value="F:ATP binding"/>
    <property type="evidence" value="ECO:0007669"/>
    <property type="project" value="UniProtKB-KW"/>
</dbReference>
<dbReference type="GO" id="GO:0016887">
    <property type="term" value="F:ATP hydrolysis activity"/>
    <property type="evidence" value="ECO:0007669"/>
    <property type="project" value="InterPro"/>
</dbReference>
<dbReference type="Pfam" id="PF00005">
    <property type="entry name" value="ABC_tran"/>
    <property type="match status" value="2"/>
</dbReference>
<dbReference type="OMA" id="RMSIWGH"/>
<feature type="transmembrane region" description="Helical" evidence="8">
    <location>
        <begin position="696"/>
        <end position="717"/>
    </location>
</feature>
<evidence type="ECO:0000313" key="12">
    <source>
        <dbReference type="Proteomes" id="UP000318571"/>
    </source>
</evidence>
<dbReference type="PANTHER" id="PTHR43038">
    <property type="entry name" value="ATP-BINDING CASSETTE, SUB-FAMILY H, MEMBER 1"/>
    <property type="match status" value="1"/>
</dbReference>
<feature type="transmembrane region" description="Helical" evidence="8">
    <location>
        <begin position="1338"/>
        <end position="1364"/>
    </location>
</feature>
<keyword evidence="5 8" id="KW-1133">Transmembrane helix</keyword>
<gene>
    <name evidence="11" type="ORF">TCAL_09636</name>
</gene>
<evidence type="ECO:0000256" key="1">
    <source>
        <dbReference type="ARBA" id="ARBA00004141"/>
    </source>
</evidence>
<keyword evidence="3" id="KW-0547">Nucleotide-binding</keyword>
<dbReference type="SUPFAM" id="SSF52540">
    <property type="entry name" value="P-loop containing nucleoside triphosphate hydrolases"/>
    <property type="match status" value="2"/>
</dbReference>
<dbReference type="PANTHER" id="PTHR43038:SF3">
    <property type="entry name" value="ABC TRANSPORTER G FAMILY MEMBER 20 ISOFORM X1"/>
    <property type="match status" value="1"/>
</dbReference>
<evidence type="ECO:0000256" key="3">
    <source>
        <dbReference type="ARBA" id="ARBA00022741"/>
    </source>
</evidence>
<feature type="transmembrane region" description="Helical" evidence="8">
    <location>
        <begin position="1403"/>
        <end position="1422"/>
    </location>
</feature>
<dbReference type="InterPro" id="IPR017871">
    <property type="entry name" value="ABC_transporter-like_CS"/>
</dbReference>
<evidence type="ECO:0008006" key="13">
    <source>
        <dbReference type="Google" id="ProtNLM"/>
    </source>
</evidence>
<dbReference type="GO" id="GO:0140359">
    <property type="term" value="F:ABC-type transporter activity"/>
    <property type="evidence" value="ECO:0007669"/>
    <property type="project" value="InterPro"/>
</dbReference>
<evidence type="ECO:0000256" key="8">
    <source>
        <dbReference type="SAM" id="Phobius"/>
    </source>
</evidence>
<evidence type="ECO:0000259" key="10">
    <source>
        <dbReference type="PROSITE" id="PS51012"/>
    </source>
</evidence>
<evidence type="ECO:0000256" key="2">
    <source>
        <dbReference type="ARBA" id="ARBA00022692"/>
    </source>
</evidence>
<feature type="domain" description="ABC transmembrane type-2" evidence="10">
    <location>
        <begin position="1258"/>
        <end position="1487"/>
    </location>
</feature>
<feature type="domain" description="ABC transmembrane type-2" evidence="10">
    <location>
        <begin position="552"/>
        <end position="780"/>
    </location>
</feature>
<dbReference type="GO" id="GO:0016020">
    <property type="term" value="C:membrane"/>
    <property type="evidence" value="ECO:0007669"/>
    <property type="project" value="UniProtKB-SubCell"/>
</dbReference>
<keyword evidence="4" id="KW-0067">ATP-binding</keyword>
<dbReference type="Proteomes" id="UP000318571">
    <property type="component" value="Chromosome 9"/>
</dbReference>
<evidence type="ECO:0000313" key="11">
    <source>
        <dbReference type="EMBL" id="TRY70334.1"/>
    </source>
</evidence>
<feature type="transmembrane region" description="Helical" evidence="8">
    <location>
        <begin position="1370"/>
        <end position="1391"/>
    </location>
</feature>
<proteinExistence type="predicted"/>
<feature type="domain" description="ABC transporter" evidence="9">
    <location>
        <begin position="61"/>
        <end position="297"/>
    </location>
</feature>
<keyword evidence="12" id="KW-1185">Reference proteome</keyword>